<dbReference type="EMBL" id="JAULUE010002057">
    <property type="protein sequence ID" value="KAK5888731.1"/>
    <property type="molecule type" value="Genomic_DNA"/>
</dbReference>
<name>A0AAN8BNV5_9TELE</name>
<dbReference type="Proteomes" id="UP001335648">
    <property type="component" value="Unassembled WGS sequence"/>
</dbReference>
<sequence length="136" mass="15765">MTRRNHFVHVITRGLTKGTTSKTRCFCDLIPRSRSNAAISPPLVMRDQGLFEERCSESDQQGWLLNVYDMSDLTFGRASGWHLSLRQAWSWHFMYHVELLGGKGERGKFTYRHRQMNIAYWSAYETGCSMTGARPQ</sequence>
<gene>
    <name evidence="1" type="ORF">CesoFtcFv8_014792</name>
</gene>
<organism evidence="1 2">
    <name type="scientific">Champsocephalus esox</name>
    <name type="common">pike icefish</name>
    <dbReference type="NCBI Taxonomy" id="159716"/>
    <lineage>
        <taxon>Eukaryota</taxon>
        <taxon>Metazoa</taxon>
        <taxon>Chordata</taxon>
        <taxon>Craniata</taxon>
        <taxon>Vertebrata</taxon>
        <taxon>Euteleostomi</taxon>
        <taxon>Actinopterygii</taxon>
        <taxon>Neopterygii</taxon>
        <taxon>Teleostei</taxon>
        <taxon>Neoteleostei</taxon>
        <taxon>Acanthomorphata</taxon>
        <taxon>Eupercaria</taxon>
        <taxon>Perciformes</taxon>
        <taxon>Notothenioidei</taxon>
        <taxon>Channichthyidae</taxon>
        <taxon>Champsocephalus</taxon>
    </lineage>
</organism>
<keyword evidence="2" id="KW-1185">Reference proteome</keyword>
<evidence type="ECO:0000313" key="2">
    <source>
        <dbReference type="Proteomes" id="UP001335648"/>
    </source>
</evidence>
<comment type="caution">
    <text evidence="1">The sequence shown here is derived from an EMBL/GenBank/DDBJ whole genome shotgun (WGS) entry which is preliminary data.</text>
</comment>
<accession>A0AAN8BNV5</accession>
<protein>
    <submittedName>
        <fullName evidence="1">Uncharacterized protein</fullName>
    </submittedName>
</protein>
<proteinExistence type="predicted"/>
<reference evidence="1 2" key="1">
    <citation type="journal article" date="2023" name="Mol. Biol. Evol.">
        <title>Genomics of Secondarily Temperate Adaptation in the Only Non-Antarctic Icefish.</title>
        <authorList>
            <person name="Rivera-Colon A.G."/>
            <person name="Rayamajhi N."/>
            <person name="Minhas B.F."/>
            <person name="Madrigal G."/>
            <person name="Bilyk K.T."/>
            <person name="Yoon V."/>
            <person name="Hune M."/>
            <person name="Gregory S."/>
            <person name="Cheng C.H.C."/>
            <person name="Catchen J.M."/>
        </authorList>
    </citation>
    <scope>NUCLEOTIDE SEQUENCE [LARGE SCALE GENOMIC DNA]</scope>
    <source>
        <strain evidence="1">JC2023a</strain>
    </source>
</reference>
<evidence type="ECO:0000313" key="1">
    <source>
        <dbReference type="EMBL" id="KAK5888731.1"/>
    </source>
</evidence>
<dbReference type="AlphaFoldDB" id="A0AAN8BNV5"/>